<evidence type="ECO:0000256" key="12">
    <source>
        <dbReference type="ARBA" id="ARBA00023317"/>
    </source>
</evidence>
<name>A0ABQ5V4M7_9PROT</name>
<dbReference type="InterPro" id="IPR001697">
    <property type="entry name" value="Pyr_Knase"/>
</dbReference>
<comment type="similarity">
    <text evidence="3 14">Belongs to the pyruvate kinase family.</text>
</comment>
<comment type="catalytic activity">
    <reaction evidence="14">
        <text>pyruvate + ATP = phosphoenolpyruvate + ADP + H(+)</text>
        <dbReference type="Rhea" id="RHEA:18157"/>
        <dbReference type="ChEBI" id="CHEBI:15361"/>
        <dbReference type="ChEBI" id="CHEBI:15378"/>
        <dbReference type="ChEBI" id="CHEBI:30616"/>
        <dbReference type="ChEBI" id="CHEBI:58702"/>
        <dbReference type="ChEBI" id="CHEBI:456216"/>
        <dbReference type="EC" id="2.7.1.40"/>
    </reaction>
</comment>
<dbReference type="InterPro" id="IPR040442">
    <property type="entry name" value="Pyrv_kinase-like_dom_sf"/>
</dbReference>
<accession>A0ABQ5V4M7</accession>
<keyword evidence="10 14" id="KW-0460">Magnesium</keyword>
<evidence type="ECO:0000256" key="3">
    <source>
        <dbReference type="ARBA" id="ARBA00008663"/>
    </source>
</evidence>
<evidence type="ECO:0000256" key="13">
    <source>
        <dbReference type="NCBIfam" id="TIGR01064"/>
    </source>
</evidence>
<evidence type="ECO:0000256" key="5">
    <source>
        <dbReference type="ARBA" id="ARBA00022679"/>
    </source>
</evidence>
<evidence type="ECO:0000256" key="10">
    <source>
        <dbReference type="ARBA" id="ARBA00022842"/>
    </source>
</evidence>
<comment type="cofactor">
    <cofactor evidence="1">
        <name>K(+)</name>
        <dbReference type="ChEBI" id="CHEBI:29103"/>
    </cofactor>
</comment>
<dbReference type="SUPFAM" id="SSF52935">
    <property type="entry name" value="PK C-terminal domain-like"/>
    <property type="match status" value="1"/>
</dbReference>
<evidence type="ECO:0000256" key="4">
    <source>
        <dbReference type="ARBA" id="ARBA00012142"/>
    </source>
</evidence>
<dbReference type="PANTHER" id="PTHR11817">
    <property type="entry name" value="PYRUVATE KINASE"/>
    <property type="match status" value="1"/>
</dbReference>
<evidence type="ECO:0000256" key="11">
    <source>
        <dbReference type="ARBA" id="ARBA00023152"/>
    </source>
</evidence>
<sequence>MRNRFAKILATLGPASRAPDTIRLLHEVGVDAFRLNFSHGSHDDHRSNIETIRRIATASGRPIAIVADMQGPKLRVGELGDGLELRYGDTIRIRETDTASDGEIVHPHGELTAILKPGLVLKFDDGKLQVTMISDSEARVDVPGLLKSRKGINVVNAVLPMSAMTDKDRADMAFALDHGADWIALSFVQNAQDVRDAREIIGEKAGIIVKIEKPSAVDDLDDILHHADAAMVARGDLGVELPLEVVPVVQRRIIRKGRELGKPVIVATHMLESMIDAPTPTRAEASDVATAIYQGADCVMLSAETAVGRHPATAVAIMDRIIAAAEGDPILWEYIHQTELPHKASAEDAVSRSVKTIARTIDAKAVFGYTRTGSTVQRIARERPPCRIIGLTPNDAIAARLALIWGSYPVVTEDPASFEDMLGRIRDLGQAVGLESGDRIIISAGVPFGIPGTTNTLKIDTIP</sequence>
<reference evidence="17" key="1">
    <citation type="journal article" date="2014" name="Int. J. Syst. Evol. Microbiol.">
        <title>Complete genome of a new Firmicutes species belonging to the dominant human colonic microbiota ('Ruminococcus bicirculans') reveals two chromosomes and a selective capacity to utilize plant glucans.</title>
        <authorList>
            <consortium name="NISC Comparative Sequencing Program"/>
            <person name="Wegmann U."/>
            <person name="Louis P."/>
            <person name="Goesmann A."/>
            <person name="Henrissat B."/>
            <person name="Duncan S.H."/>
            <person name="Flint H.J."/>
        </authorList>
    </citation>
    <scope>NUCLEOTIDE SEQUENCE</scope>
    <source>
        <strain evidence="17">NBRC 108216</strain>
    </source>
</reference>
<organism evidence="17 18">
    <name type="scientific">Algimonas porphyrae</name>
    <dbReference type="NCBI Taxonomy" id="1128113"/>
    <lineage>
        <taxon>Bacteria</taxon>
        <taxon>Pseudomonadati</taxon>
        <taxon>Pseudomonadota</taxon>
        <taxon>Alphaproteobacteria</taxon>
        <taxon>Maricaulales</taxon>
        <taxon>Robiginitomaculaceae</taxon>
        <taxon>Algimonas</taxon>
    </lineage>
</organism>
<evidence type="ECO:0000256" key="9">
    <source>
        <dbReference type="ARBA" id="ARBA00022840"/>
    </source>
</evidence>
<dbReference type="Gene3D" id="3.20.20.60">
    <property type="entry name" value="Phosphoenolpyruvate-binding domains"/>
    <property type="match status" value="1"/>
</dbReference>
<dbReference type="InterPro" id="IPR015795">
    <property type="entry name" value="Pyrv_Knase_C"/>
</dbReference>
<comment type="pathway">
    <text evidence="2 14">Carbohydrate degradation; glycolysis; pyruvate from D-glyceraldehyde 3-phosphate: step 5/5.</text>
</comment>
<gene>
    <name evidence="17" type="ORF">GCM10007854_29850</name>
</gene>
<dbReference type="Gene3D" id="3.40.1380.20">
    <property type="entry name" value="Pyruvate kinase, C-terminal domain"/>
    <property type="match status" value="1"/>
</dbReference>
<dbReference type="EMBL" id="BSNJ01000009">
    <property type="protein sequence ID" value="GLQ22030.1"/>
    <property type="molecule type" value="Genomic_DNA"/>
</dbReference>
<evidence type="ECO:0000256" key="14">
    <source>
        <dbReference type="RuleBase" id="RU000504"/>
    </source>
</evidence>
<evidence type="ECO:0000256" key="8">
    <source>
        <dbReference type="ARBA" id="ARBA00022777"/>
    </source>
</evidence>
<evidence type="ECO:0000313" key="18">
    <source>
        <dbReference type="Proteomes" id="UP001161390"/>
    </source>
</evidence>
<dbReference type="PRINTS" id="PR01050">
    <property type="entry name" value="PYRUVTKNASE"/>
</dbReference>
<dbReference type="SUPFAM" id="SSF50800">
    <property type="entry name" value="PK beta-barrel domain-like"/>
    <property type="match status" value="1"/>
</dbReference>
<dbReference type="NCBIfam" id="TIGR01064">
    <property type="entry name" value="pyruv_kin"/>
    <property type="match status" value="1"/>
</dbReference>
<keyword evidence="7" id="KW-0547">Nucleotide-binding</keyword>
<dbReference type="InterPro" id="IPR015813">
    <property type="entry name" value="Pyrv/PenolPyrv_kinase-like_dom"/>
</dbReference>
<dbReference type="GO" id="GO:0016301">
    <property type="term" value="F:kinase activity"/>
    <property type="evidence" value="ECO:0007669"/>
    <property type="project" value="UniProtKB-KW"/>
</dbReference>
<dbReference type="Gene3D" id="2.40.33.10">
    <property type="entry name" value="PK beta-barrel domain-like"/>
    <property type="match status" value="1"/>
</dbReference>
<keyword evidence="6" id="KW-0479">Metal-binding</keyword>
<dbReference type="InterPro" id="IPR011037">
    <property type="entry name" value="Pyrv_Knase-like_insert_dom_sf"/>
</dbReference>
<dbReference type="Proteomes" id="UP001161390">
    <property type="component" value="Unassembled WGS sequence"/>
</dbReference>
<keyword evidence="11 14" id="KW-0324">Glycolysis</keyword>
<feature type="domain" description="Pyruvate kinase C-terminal" evidence="16">
    <location>
        <begin position="348"/>
        <end position="459"/>
    </location>
</feature>
<dbReference type="RefSeq" id="WP_284374217.1">
    <property type="nucleotide sequence ID" value="NZ_BSNJ01000009.1"/>
</dbReference>
<dbReference type="Pfam" id="PF02887">
    <property type="entry name" value="PK_C"/>
    <property type="match status" value="1"/>
</dbReference>
<evidence type="ECO:0000313" key="17">
    <source>
        <dbReference type="EMBL" id="GLQ22030.1"/>
    </source>
</evidence>
<protein>
    <recommendedName>
        <fullName evidence="4 13">Pyruvate kinase</fullName>
        <ecNumber evidence="4 13">2.7.1.40</ecNumber>
    </recommendedName>
</protein>
<dbReference type="PROSITE" id="PS00110">
    <property type="entry name" value="PYRUVATE_KINASE"/>
    <property type="match status" value="1"/>
</dbReference>
<dbReference type="InterPro" id="IPR015793">
    <property type="entry name" value="Pyrv_Knase_brl"/>
</dbReference>
<feature type="domain" description="Pyruvate kinase barrel" evidence="15">
    <location>
        <begin position="5"/>
        <end position="315"/>
    </location>
</feature>
<keyword evidence="8 14" id="KW-0418">Kinase</keyword>
<keyword evidence="5 14" id="KW-0808">Transferase</keyword>
<dbReference type="SUPFAM" id="SSF51621">
    <property type="entry name" value="Phosphoenolpyruvate/pyruvate domain"/>
    <property type="match status" value="1"/>
</dbReference>
<evidence type="ECO:0000256" key="1">
    <source>
        <dbReference type="ARBA" id="ARBA00001958"/>
    </source>
</evidence>
<proteinExistence type="inferred from homology"/>
<dbReference type="InterPro" id="IPR015806">
    <property type="entry name" value="Pyrv_Knase_insert_dom_sf"/>
</dbReference>
<reference evidence="17" key="2">
    <citation type="submission" date="2023-01" db="EMBL/GenBank/DDBJ databases">
        <title>Draft genome sequence of Algimonas porphyrae strain NBRC 108216.</title>
        <authorList>
            <person name="Sun Q."/>
            <person name="Mori K."/>
        </authorList>
    </citation>
    <scope>NUCLEOTIDE SEQUENCE</scope>
    <source>
        <strain evidence="17">NBRC 108216</strain>
    </source>
</reference>
<evidence type="ECO:0000256" key="7">
    <source>
        <dbReference type="ARBA" id="ARBA00022741"/>
    </source>
</evidence>
<dbReference type="NCBIfam" id="NF004491">
    <property type="entry name" value="PRK05826.1"/>
    <property type="match status" value="1"/>
</dbReference>
<evidence type="ECO:0000259" key="16">
    <source>
        <dbReference type="Pfam" id="PF02887"/>
    </source>
</evidence>
<dbReference type="InterPro" id="IPR018209">
    <property type="entry name" value="Pyrv_Knase_AS"/>
</dbReference>
<keyword evidence="18" id="KW-1185">Reference proteome</keyword>
<evidence type="ECO:0000259" key="15">
    <source>
        <dbReference type="Pfam" id="PF00224"/>
    </source>
</evidence>
<dbReference type="EC" id="2.7.1.40" evidence="4 13"/>
<evidence type="ECO:0000256" key="2">
    <source>
        <dbReference type="ARBA" id="ARBA00004997"/>
    </source>
</evidence>
<keyword evidence="9" id="KW-0067">ATP-binding</keyword>
<dbReference type="InterPro" id="IPR036918">
    <property type="entry name" value="Pyrv_Knase_C_sf"/>
</dbReference>
<dbReference type="Pfam" id="PF00224">
    <property type="entry name" value="PK"/>
    <property type="match status" value="1"/>
</dbReference>
<comment type="caution">
    <text evidence="17">The sequence shown here is derived from an EMBL/GenBank/DDBJ whole genome shotgun (WGS) entry which is preliminary data.</text>
</comment>
<keyword evidence="12 17" id="KW-0670">Pyruvate</keyword>
<evidence type="ECO:0000256" key="6">
    <source>
        <dbReference type="ARBA" id="ARBA00022723"/>
    </source>
</evidence>